<evidence type="ECO:0000256" key="1">
    <source>
        <dbReference type="SAM" id="MobiDB-lite"/>
    </source>
</evidence>
<name>A0ABQ9E6R4_TEGGR</name>
<dbReference type="Proteomes" id="UP001217089">
    <property type="component" value="Unassembled WGS sequence"/>
</dbReference>
<dbReference type="EMBL" id="JARBDR010000918">
    <property type="protein sequence ID" value="KAJ8301103.1"/>
    <property type="molecule type" value="Genomic_DNA"/>
</dbReference>
<feature type="compositionally biased region" description="Polar residues" evidence="1">
    <location>
        <begin position="97"/>
        <end position="106"/>
    </location>
</feature>
<comment type="caution">
    <text evidence="2">The sequence shown here is derived from an EMBL/GenBank/DDBJ whole genome shotgun (WGS) entry which is preliminary data.</text>
</comment>
<feature type="region of interest" description="Disordered" evidence="1">
    <location>
        <begin position="68"/>
        <end position="106"/>
    </location>
</feature>
<feature type="compositionally biased region" description="Polar residues" evidence="1">
    <location>
        <begin position="68"/>
        <end position="77"/>
    </location>
</feature>
<reference evidence="2 3" key="1">
    <citation type="submission" date="2022-12" db="EMBL/GenBank/DDBJ databases">
        <title>Chromosome-level genome of Tegillarca granosa.</title>
        <authorList>
            <person name="Kim J."/>
        </authorList>
    </citation>
    <scope>NUCLEOTIDE SEQUENCE [LARGE SCALE GENOMIC DNA]</scope>
    <source>
        <strain evidence="2">Teg-2019</strain>
        <tissue evidence="2">Adductor muscle</tissue>
    </source>
</reference>
<accession>A0ABQ9E6R4</accession>
<evidence type="ECO:0000313" key="3">
    <source>
        <dbReference type="Proteomes" id="UP001217089"/>
    </source>
</evidence>
<keyword evidence="3" id="KW-1185">Reference proteome</keyword>
<proteinExistence type="predicted"/>
<evidence type="ECO:0000313" key="2">
    <source>
        <dbReference type="EMBL" id="KAJ8301103.1"/>
    </source>
</evidence>
<gene>
    <name evidence="2" type="ORF">KUTeg_020090</name>
</gene>
<sequence length="482" mass="53804">MCLSGTDVLELCKENSINRHDGYLYSHCFNKLKRLSKLEDDFRTGCEKFDAEKAELKRQVHISEVVATTSNKSTPSKNNKRKIVQTPTPKKFKVSKPTATTPRQNFTPIAPKNVRISVQYASQVKTANITNDDIKKICKALVNRRSFKDIAKLCAKKHYSLLRNSDTLDLLSVNFDNIANELKEKSCLFFRVLNSISNAANRDGINPAVVFCGASLLRLRNPSLGRLHHAVCLMLDQGGTTDEHCAATKTCKQLLDKLAEKDGICVSLYIRKCGANSFIVSFESHSVTLNSENIPTSLLPFVNFDMLPACDNLKLSLPVYVNSGHLHVIANASKLCTSEEVYSVSSTTNQVSTIDNGSYGDPLHSSEFLKCIGDLSKRPDTVLFDIIGDNFDLTISPNYMTSEKQRQSLHWFLYLALEKRVVGNHLPNNGPKANIAKLPSSTFIPSIDEIESLKSDFVYHMCKTAVKYLKFLQPFGSCLPQY</sequence>
<protein>
    <submittedName>
        <fullName evidence="2">Uncharacterized protein</fullName>
    </submittedName>
</protein>
<organism evidence="2 3">
    <name type="scientific">Tegillarca granosa</name>
    <name type="common">Malaysian cockle</name>
    <name type="synonym">Anadara granosa</name>
    <dbReference type="NCBI Taxonomy" id="220873"/>
    <lineage>
        <taxon>Eukaryota</taxon>
        <taxon>Metazoa</taxon>
        <taxon>Spiralia</taxon>
        <taxon>Lophotrochozoa</taxon>
        <taxon>Mollusca</taxon>
        <taxon>Bivalvia</taxon>
        <taxon>Autobranchia</taxon>
        <taxon>Pteriomorphia</taxon>
        <taxon>Arcoida</taxon>
        <taxon>Arcoidea</taxon>
        <taxon>Arcidae</taxon>
        <taxon>Tegillarca</taxon>
    </lineage>
</organism>